<accession>A0A7Y7RUX9</accession>
<gene>
    <name evidence="1" type="ORF">HX797_21360</name>
</gene>
<dbReference type="Pfam" id="PF03513">
    <property type="entry name" value="Cloacin_immun"/>
    <property type="match status" value="1"/>
</dbReference>
<name>A0A7Y7RUX9_9PSED</name>
<dbReference type="InterPro" id="IPR003063">
    <property type="entry name" value="Cloacn_immnty_fam"/>
</dbReference>
<dbReference type="AlphaFoldDB" id="A0A7Y7RUX9"/>
<organism evidence="1 2">
    <name type="scientific">Pseudomonas edaphica</name>
    <dbReference type="NCBI Taxonomy" id="2006980"/>
    <lineage>
        <taxon>Bacteria</taxon>
        <taxon>Pseudomonadati</taxon>
        <taxon>Pseudomonadota</taxon>
        <taxon>Gammaproteobacteria</taxon>
        <taxon>Pseudomonadales</taxon>
        <taxon>Pseudomonadaceae</taxon>
        <taxon>Pseudomonas</taxon>
    </lineage>
</organism>
<dbReference type="InterPro" id="IPR036528">
    <property type="entry name" value="Cloacn_immnty_sf"/>
</dbReference>
<dbReference type="SUPFAM" id="SSF54552">
    <property type="entry name" value="Colicin E3 immunity protein"/>
    <property type="match status" value="1"/>
</dbReference>
<proteinExistence type="predicted"/>
<evidence type="ECO:0000313" key="2">
    <source>
        <dbReference type="Proteomes" id="UP000560470"/>
    </source>
</evidence>
<dbReference type="GO" id="GO:0030153">
    <property type="term" value="P:bacteriocin immunity"/>
    <property type="evidence" value="ECO:0007669"/>
    <property type="project" value="InterPro"/>
</dbReference>
<dbReference type="Gene3D" id="3.10.50.20">
    <property type="entry name" value="Cloacin immunity protein"/>
    <property type="match status" value="1"/>
</dbReference>
<evidence type="ECO:0000313" key="1">
    <source>
        <dbReference type="EMBL" id="NVZ58821.1"/>
    </source>
</evidence>
<dbReference type="GO" id="GO:0015643">
    <property type="term" value="F:toxic substance binding"/>
    <property type="evidence" value="ECO:0007669"/>
    <property type="project" value="InterPro"/>
</dbReference>
<dbReference type="PRINTS" id="PR01296">
    <property type="entry name" value="CLOACNIMMNTY"/>
</dbReference>
<reference evidence="1 2" key="1">
    <citation type="submission" date="2020-04" db="EMBL/GenBank/DDBJ databases">
        <title>Molecular characterization of pseudomonads from Agaricus bisporus reveal novel blotch 2 pathogens in Western Europe.</title>
        <authorList>
            <person name="Taparia T."/>
            <person name="Krijger M."/>
            <person name="Haynes E."/>
            <person name="Elpinstone J.G."/>
            <person name="Noble R."/>
            <person name="Van Der Wolf J."/>
        </authorList>
    </citation>
    <scope>NUCLEOTIDE SEQUENCE [LARGE SCALE GENOMIC DNA]</scope>
    <source>
        <strain evidence="1 2">B7002</strain>
    </source>
</reference>
<comment type="caution">
    <text evidence="1">The sequence shown here is derived from an EMBL/GenBank/DDBJ whole genome shotgun (WGS) entry which is preliminary data.</text>
</comment>
<sequence>MGLKVRLEWFDKTTEYACGTEDSKDLGEDYSVVTKLGLSKGEAVNNGMFELRRDWLTHVQPFFVHEIVLSKSDYFIALDYEAAQM</sequence>
<dbReference type="EMBL" id="JACAOZ010000021">
    <property type="protein sequence ID" value="NVZ58821.1"/>
    <property type="molecule type" value="Genomic_DNA"/>
</dbReference>
<dbReference type="RefSeq" id="WP_169988399.1">
    <property type="nucleotide sequence ID" value="NZ_JACAOZ010000021.1"/>
</dbReference>
<protein>
    <submittedName>
        <fullName evidence="1">Colicin transporter</fullName>
    </submittedName>
</protein>
<dbReference type="Proteomes" id="UP000560470">
    <property type="component" value="Unassembled WGS sequence"/>
</dbReference>